<accession>A0ABM7UR41</accession>
<name>A0ABM7UR41_9LEPT</name>
<reference evidence="1 2" key="1">
    <citation type="submission" date="2021-08" db="EMBL/GenBank/DDBJ databases">
        <title>Complete genome sequence of Leptospira kobayashii strain E30.</title>
        <authorList>
            <person name="Nakao R."/>
            <person name="Nakamura S."/>
            <person name="Masuzawa T."/>
            <person name="Koizumi N."/>
        </authorList>
    </citation>
    <scope>NUCLEOTIDE SEQUENCE [LARGE SCALE GENOMIC DNA]</scope>
    <source>
        <strain evidence="1 2">E30</strain>
    </source>
</reference>
<proteinExistence type="predicted"/>
<evidence type="ECO:0000313" key="2">
    <source>
        <dbReference type="Proteomes" id="UP000245263"/>
    </source>
</evidence>
<dbReference type="Proteomes" id="UP000245263">
    <property type="component" value="Chromosome 1"/>
</dbReference>
<evidence type="ECO:0008006" key="3">
    <source>
        <dbReference type="Google" id="ProtNLM"/>
    </source>
</evidence>
<dbReference type="SUPFAM" id="SSF69118">
    <property type="entry name" value="AhpD-like"/>
    <property type="match status" value="1"/>
</dbReference>
<protein>
    <recommendedName>
        <fullName evidence="3">Carboxymuconolactone decarboxylase family protein</fullName>
    </recommendedName>
</protein>
<dbReference type="RefSeq" id="WP_109021983.1">
    <property type="nucleotide sequence ID" value="NZ_AP025028.1"/>
</dbReference>
<organism evidence="1 2">
    <name type="scientific">Leptospira kobayashii</name>
    <dbReference type="NCBI Taxonomy" id="1917830"/>
    <lineage>
        <taxon>Bacteria</taxon>
        <taxon>Pseudomonadati</taxon>
        <taxon>Spirochaetota</taxon>
        <taxon>Spirochaetia</taxon>
        <taxon>Leptospirales</taxon>
        <taxon>Leptospiraceae</taxon>
        <taxon>Leptospira</taxon>
    </lineage>
</organism>
<dbReference type="Gene3D" id="1.20.1290.10">
    <property type="entry name" value="AhpD-like"/>
    <property type="match status" value="1"/>
</dbReference>
<gene>
    <name evidence="1" type="ORF">LPTSP3_g03130</name>
</gene>
<evidence type="ECO:0000313" key="1">
    <source>
        <dbReference type="EMBL" id="BDA77383.1"/>
    </source>
</evidence>
<dbReference type="EMBL" id="AP025028">
    <property type="protein sequence ID" value="BDA77383.1"/>
    <property type="molecule type" value="Genomic_DNA"/>
</dbReference>
<sequence length="161" mass="18644">MTIRIKLSDYGKTGFQKILGHNSKILDRWNELDEALFTETNLEPDLLEQVRRVMAFENKCEYCMVKGGRSEIRKENSRSRIALAAAFADLFVKDHLSISQSHFEILKEEFNDKEISELCAFIAFTSASQKIGRIFNLTEDYQLNRVTTMKELNEAHSEESK</sequence>
<dbReference type="InterPro" id="IPR029032">
    <property type="entry name" value="AhpD-like"/>
</dbReference>
<keyword evidence="2" id="KW-1185">Reference proteome</keyword>
<dbReference type="PANTHER" id="PTHR34846">
    <property type="entry name" value="4-CARBOXYMUCONOLACTONE DECARBOXYLASE FAMILY PROTEIN (AFU_ORTHOLOGUE AFUA_6G11590)"/>
    <property type="match status" value="1"/>
</dbReference>
<dbReference type="PANTHER" id="PTHR34846:SF5">
    <property type="entry name" value="CARBOXYMUCONOLACTONE DECARBOXYLASE-LIKE DOMAIN-CONTAINING PROTEIN"/>
    <property type="match status" value="1"/>
</dbReference>